<keyword evidence="10" id="KW-0808">Transferase</keyword>
<keyword evidence="7" id="KW-0547">Nucleotide-binding</keyword>
<evidence type="ECO:0000256" key="2">
    <source>
        <dbReference type="ARBA" id="ARBA00006557"/>
    </source>
</evidence>
<dbReference type="InterPro" id="IPR024869">
    <property type="entry name" value="FAM20"/>
</dbReference>
<keyword evidence="5" id="KW-0325">Glycoprotein</keyword>
<feature type="domain" description="FAM20 C-terminal" evidence="9">
    <location>
        <begin position="253"/>
        <end position="387"/>
    </location>
</feature>
<dbReference type="GO" id="GO:0046872">
    <property type="term" value="F:metal ion binding"/>
    <property type="evidence" value="ECO:0007669"/>
    <property type="project" value="UniProtKB-KW"/>
</dbReference>
<dbReference type="OrthoDB" id="8583677at2759"/>
<organism evidence="10 11">
    <name type="scientific">Stichopus japonicus</name>
    <name type="common">Sea cucumber</name>
    <dbReference type="NCBI Taxonomy" id="307972"/>
    <lineage>
        <taxon>Eukaryota</taxon>
        <taxon>Metazoa</taxon>
        <taxon>Echinodermata</taxon>
        <taxon>Eleutherozoa</taxon>
        <taxon>Echinozoa</taxon>
        <taxon>Holothuroidea</taxon>
        <taxon>Aspidochirotacea</taxon>
        <taxon>Aspidochirotida</taxon>
        <taxon>Stichopodidae</taxon>
        <taxon>Apostichopus</taxon>
    </lineage>
</organism>
<dbReference type="PANTHER" id="PTHR12450:SF22">
    <property type="entry name" value="EXTRACELLULAR SERINE_THREONINE PROTEIN CG31145"/>
    <property type="match status" value="1"/>
</dbReference>
<keyword evidence="11" id="KW-1185">Reference proteome</keyword>
<reference evidence="10 11" key="1">
    <citation type="journal article" date="2017" name="PLoS Biol.">
        <title>The sea cucumber genome provides insights into morphological evolution and visceral regeneration.</title>
        <authorList>
            <person name="Zhang X."/>
            <person name="Sun L."/>
            <person name="Yuan J."/>
            <person name="Sun Y."/>
            <person name="Gao Y."/>
            <person name="Zhang L."/>
            <person name="Li S."/>
            <person name="Dai H."/>
            <person name="Hamel J.F."/>
            <person name="Liu C."/>
            <person name="Yu Y."/>
            <person name="Liu S."/>
            <person name="Lin W."/>
            <person name="Guo K."/>
            <person name="Jin S."/>
            <person name="Xu P."/>
            <person name="Storey K.B."/>
            <person name="Huan P."/>
            <person name="Zhang T."/>
            <person name="Zhou Y."/>
            <person name="Zhang J."/>
            <person name="Lin C."/>
            <person name="Li X."/>
            <person name="Xing L."/>
            <person name="Huo D."/>
            <person name="Sun M."/>
            <person name="Wang L."/>
            <person name="Mercier A."/>
            <person name="Li F."/>
            <person name="Yang H."/>
            <person name="Xiang J."/>
        </authorList>
    </citation>
    <scope>NUCLEOTIDE SEQUENCE [LARGE SCALE GENOMIC DNA]</scope>
    <source>
        <strain evidence="10">Shaxun</strain>
        <tissue evidence="10">Muscle</tissue>
    </source>
</reference>
<feature type="binding site" evidence="7">
    <location>
        <begin position="290"/>
        <end position="293"/>
    </location>
    <ligand>
        <name>ATP</name>
        <dbReference type="ChEBI" id="CHEBI:30616"/>
    </ligand>
</feature>
<feature type="binding site" evidence="7">
    <location>
        <position position="206"/>
    </location>
    <ligand>
        <name>ATP</name>
        <dbReference type="ChEBI" id="CHEBI:30616"/>
    </ligand>
</feature>
<dbReference type="InterPro" id="IPR009581">
    <property type="entry name" value="FAM20_C"/>
</dbReference>
<keyword evidence="8" id="KW-0464">Manganese</keyword>
<dbReference type="AlphaFoldDB" id="A0A2G8LBH8"/>
<keyword evidence="10" id="KW-0723">Serine/threonine-protein kinase</keyword>
<evidence type="ECO:0000256" key="1">
    <source>
        <dbReference type="ARBA" id="ARBA00004555"/>
    </source>
</evidence>
<gene>
    <name evidence="10" type="ORF">BSL78_05473</name>
</gene>
<protein>
    <submittedName>
        <fullName evidence="10">Putative extracellular serine/threonine protein kinase FAM20C</fullName>
    </submittedName>
</protein>
<dbReference type="Proteomes" id="UP000230750">
    <property type="component" value="Unassembled WGS sequence"/>
</dbReference>
<dbReference type="GO" id="GO:0005794">
    <property type="term" value="C:Golgi apparatus"/>
    <property type="evidence" value="ECO:0007669"/>
    <property type="project" value="UniProtKB-SubCell"/>
</dbReference>
<evidence type="ECO:0000256" key="4">
    <source>
        <dbReference type="ARBA" id="ARBA00023157"/>
    </source>
</evidence>
<evidence type="ECO:0000256" key="8">
    <source>
        <dbReference type="PIRSR" id="PIRSR624869-3"/>
    </source>
</evidence>
<keyword evidence="10" id="KW-0418">Kinase</keyword>
<dbReference type="Gene3D" id="1.10.1070.20">
    <property type="match status" value="1"/>
</dbReference>
<evidence type="ECO:0000256" key="7">
    <source>
        <dbReference type="PIRSR" id="PIRSR624869-2"/>
    </source>
</evidence>
<feature type="binding site" evidence="8">
    <location>
        <position position="206"/>
    </location>
    <ligand>
        <name>Mn(2+)</name>
        <dbReference type="ChEBI" id="CHEBI:29035"/>
    </ligand>
</feature>
<evidence type="ECO:0000256" key="3">
    <source>
        <dbReference type="ARBA" id="ARBA00023034"/>
    </source>
</evidence>
<dbReference type="STRING" id="307972.A0A2G8LBH8"/>
<feature type="binding site" evidence="8">
    <location>
        <position position="382"/>
    </location>
    <ligand>
        <name>Mn(2+)</name>
        <dbReference type="ChEBI" id="CHEBI:29035"/>
    </ligand>
</feature>
<dbReference type="GO" id="GO:0005524">
    <property type="term" value="F:ATP binding"/>
    <property type="evidence" value="ECO:0007669"/>
    <property type="project" value="UniProtKB-KW"/>
</dbReference>
<keyword evidence="7" id="KW-0067">ATP-binding</keyword>
<dbReference type="GO" id="GO:0004674">
    <property type="term" value="F:protein serine/threonine kinase activity"/>
    <property type="evidence" value="ECO:0007669"/>
    <property type="project" value="UniProtKB-KW"/>
</dbReference>
<comment type="cofactor">
    <cofactor evidence="8">
        <name>Mn(2+)</name>
        <dbReference type="ChEBI" id="CHEBI:29035"/>
    </cofactor>
</comment>
<comment type="subcellular location">
    <subcellularLocation>
        <location evidence="1">Golgi apparatus</location>
    </subcellularLocation>
</comment>
<evidence type="ECO:0000313" key="10">
    <source>
        <dbReference type="EMBL" id="PIK57565.1"/>
    </source>
</evidence>
<accession>A0A2G8LBH8</accession>
<keyword evidence="3" id="KW-0333">Golgi apparatus</keyword>
<sequence length="473" mass="56109">MFLDVGWCCCANGKLRKRIMVLISGQYLLHINIWHDTCTEEERAERGLNFRNEETMEKIGGSSQQYKVSRSELIPFVFVRNRNKFEALFRDHESSNKLPEDFSSRDELFKSHDANKTYKPWERFHRDINRYQLYSYNNTEMMTSLMTYLNEAPIKICRKLYTTDARRYANKIEYNISRWRPGIDETWRVPREFETLPNHYFFADIERHTSEIAAFHLDRILDFRRVPPTFGRIFNITSEIRPHANGKAFKKSFFKSPANNTCFMTECRQYCELSKTPVCGKPDRVEGSVQSYLPFELEVGHRKTWINPFKRAYRLARGGAIWEDDPSYCHTVVMQKPPFNRGRRLLDIVDLAIFDFLIDNFDRHNYNTLRIFNNFTSTIHYDHGRALRNSTYQRLLLLDKDEYKLGDVMRESLSLDPIAPVLYEPHYDALNRRLGIVIKEVKRCIEYSESESDVLKAEPTLAEYLRSIKPHND</sequence>
<comment type="caution">
    <text evidence="10">The sequence shown here is derived from an EMBL/GenBank/DDBJ whole genome shotgun (WGS) entry which is preliminary data.</text>
</comment>
<proteinExistence type="inferred from homology"/>
<dbReference type="Pfam" id="PF06702">
    <property type="entry name" value="Fam20C"/>
    <property type="match status" value="1"/>
</dbReference>
<dbReference type="EMBL" id="MRZV01000138">
    <property type="protein sequence ID" value="PIK57565.1"/>
    <property type="molecule type" value="Genomic_DNA"/>
</dbReference>
<evidence type="ECO:0000256" key="5">
    <source>
        <dbReference type="ARBA" id="ARBA00023180"/>
    </source>
</evidence>
<name>A0A2G8LBH8_STIJA</name>
<keyword evidence="8" id="KW-0479">Metal-binding</keyword>
<feature type="active site" evidence="6">
    <location>
        <position position="362"/>
    </location>
</feature>
<comment type="similarity">
    <text evidence="2">Belongs to the FAM20 family.</text>
</comment>
<feature type="binding site" evidence="7">
    <location>
        <position position="382"/>
    </location>
    <ligand>
        <name>ATP</name>
        <dbReference type="ChEBI" id="CHEBI:30616"/>
    </ligand>
</feature>
<evidence type="ECO:0000259" key="9">
    <source>
        <dbReference type="Pfam" id="PF06702"/>
    </source>
</evidence>
<evidence type="ECO:0000313" key="11">
    <source>
        <dbReference type="Proteomes" id="UP000230750"/>
    </source>
</evidence>
<evidence type="ECO:0000256" key="6">
    <source>
        <dbReference type="PIRSR" id="PIRSR624869-1"/>
    </source>
</evidence>
<dbReference type="PANTHER" id="PTHR12450">
    <property type="entry name" value="DENTIN MATRIX PROTEIN 4 PROTEIN FAM20"/>
    <property type="match status" value="1"/>
</dbReference>
<keyword evidence="4" id="KW-1015">Disulfide bond</keyword>